<keyword evidence="3" id="KW-1185">Reference proteome</keyword>
<evidence type="ECO:0000313" key="2">
    <source>
        <dbReference type="EMBL" id="KAF3834620.1"/>
    </source>
</evidence>
<reference evidence="2 3" key="1">
    <citation type="submission" date="2020-03" db="EMBL/GenBank/DDBJ databases">
        <title>Dissostichus mawsoni Genome sequencing and assembly.</title>
        <authorList>
            <person name="Park H."/>
        </authorList>
    </citation>
    <scope>NUCLEOTIDE SEQUENCE [LARGE SCALE GENOMIC DNA]</scope>
    <source>
        <strain evidence="2">DM0001</strain>
        <tissue evidence="2">Muscle</tissue>
    </source>
</reference>
<name>A0A7J5XC84_DISMA</name>
<accession>A0A7J5XC84</accession>
<gene>
    <name evidence="2" type="ORF">F7725_027178</name>
</gene>
<comment type="caution">
    <text evidence="2">The sequence shown here is derived from an EMBL/GenBank/DDBJ whole genome shotgun (WGS) entry which is preliminary data.</text>
</comment>
<protein>
    <submittedName>
        <fullName evidence="2">Uncharacterized protein</fullName>
    </submittedName>
</protein>
<feature type="compositionally biased region" description="Basic and acidic residues" evidence="1">
    <location>
        <begin position="42"/>
        <end position="67"/>
    </location>
</feature>
<sequence>MAFASRLRSALRPGNRALAEGEGTLRRDRTAAGLMLARGGCKGREEEERRGEEEEEERGGRRGEVMGRWRSNKR</sequence>
<dbReference type="Proteomes" id="UP000518266">
    <property type="component" value="Unassembled WGS sequence"/>
</dbReference>
<dbReference type="AlphaFoldDB" id="A0A7J5XC84"/>
<evidence type="ECO:0000256" key="1">
    <source>
        <dbReference type="SAM" id="MobiDB-lite"/>
    </source>
</evidence>
<organism evidence="2 3">
    <name type="scientific">Dissostichus mawsoni</name>
    <name type="common">Antarctic cod</name>
    <dbReference type="NCBI Taxonomy" id="36200"/>
    <lineage>
        <taxon>Eukaryota</taxon>
        <taxon>Metazoa</taxon>
        <taxon>Chordata</taxon>
        <taxon>Craniata</taxon>
        <taxon>Vertebrata</taxon>
        <taxon>Euteleostomi</taxon>
        <taxon>Actinopterygii</taxon>
        <taxon>Neopterygii</taxon>
        <taxon>Teleostei</taxon>
        <taxon>Neoteleostei</taxon>
        <taxon>Acanthomorphata</taxon>
        <taxon>Eupercaria</taxon>
        <taxon>Perciformes</taxon>
        <taxon>Notothenioidei</taxon>
        <taxon>Nototheniidae</taxon>
        <taxon>Dissostichus</taxon>
    </lineage>
</organism>
<evidence type="ECO:0000313" key="3">
    <source>
        <dbReference type="Proteomes" id="UP000518266"/>
    </source>
</evidence>
<dbReference type="EMBL" id="JAAKFY010000025">
    <property type="protein sequence ID" value="KAF3834620.1"/>
    <property type="molecule type" value="Genomic_DNA"/>
</dbReference>
<proteinExistence type="predicted"/>
<feature type="region of interest" description="Disordered" evidence="1">
    <location>
        <begin position="38"/>
        <end position="74"/>
    </location>
</feature>